<sequence length="96" mass="10313">MPAFALSVNLENSPGKRSTPGLHDGKLPGARFALARCAELLSIRVCSFGAVASEILGIFVDLDVDSAAFTAGINKLGVFFDVLEVHCFKFIGERWI</sequence>
<evidence type="ECO:0000313" key="2">
    <source>
        <dbReference type="Proteomes" id="UP001597110"/>
    </source>
</evidence>
<accession>A0ABW2YDL1</accession>
<evidence type="ECO:0000313" key="1">
    <source>
        <dbReference type="EMBL" id="MFD0726305.1"/>
    </source>
</evidence>
<comment type="caution">
    <text evidence="1">The sequence shown here is derived from an EMBL/GenBank/DDBJ whole genome shotgun (WGS) entry which is preliminary data.</text>
</comment>
<name>A0ABW2YDL1_9GAMM</name>
<protein>
    <submittedName>
        <fullName evidence="1">Uncharacterized protein</fullName>
    </submittedName>
</protein>
<dbReference type="RefSeq" id="WP_386823929.1">
    <property type="nucleotide sequence ID" value="NZ_JBHTIF010000001.1"/>
</dbReference>
<proteinExistence type="predicted"/>
<gene>
    <name evidence="1" type="ORF">ACFQ0E_11945</name>
</gene>
<dbReference type="Proteomes" id="UP001597110">
    <property type="component" value="Unassembled WGS sequence"/>
</dbReference>
<dbReference type="EMBL" id="JBHTIF010000001">
    <property type="protein sequence ID" value="MFD0726305.1"/>
    <property type="molecule type" value="Genomic_DNA"/>
</dbReference>
<reference evidence="2" key="1">
    <citation type="journal article" date="2019" name="Int. J. Syst. Evol. Microbiol.">
        <title>The Global Catalogue of Microorganisms (GCM) 10K type strain sequencing project: providing services to taxonomists for standard genome sequencing and annotation.</title>
        <authorList>
            <consortium name="The Broad Institute Genomics Platform"/>
            <consortium name="The Broad Institute Genome Sequencing Center for Infectious Disease"/>
            <person name="Wu L."/>
            <person name="Ma J."/>
        </authorList>
    </citation>
    <scope>NUCLEOTIDE SEQUENCE [LARGE SCALE GENOMIC DNA]</scope>
    <source>
        <strain evidence="2">CCUG 55585</strain>
    </source>
</reference>
<keyword evidence="2" id="KW-1185">Reference proteome</keyword>
<organism evidence="1 2">
    <name type="scientific">Lysobacter brunescens</name>
    <dbReference type="NCBI Taxonomy" id="262323"/>
    <lineage>
        <taxon>Bacteria</taxon>
        <taxon>Pseudomonadati</taxon>
        <taxon>Pseudomonadota</taxon>
        <taxon>Gammaproteobacteria</taxon>
        <taxon>Lysobacterales</taxon>
        <taxon>Lysobacteraceae</taxon>
        <taxon>Lysobacter</taxon>
    </lineage>
</organism>